<keyword evidence="2" id="KW-1185">Reference proteome</keyword>
<sequence length="168" mass="18982">MFLVFLLFTTNFPGEDTLQSTTSNLNSDMDTNKFVLLVLLTILEQTFAEPPWCRMLVDKKDSHRKYCYEEGTYRVCKTSCLSIVLDQSFVANDCPWGDAPQARGCQKINNLTSGRFCIRKRGSTLLTEDVVIGINCCGTCMSSNLKQSVDKLSGFRSKFPEIYKKRSG</sequence>
<name>A0A8S3TA52_MYTED</name>
<reference evidence="1" key="1">
    <citation type="submission" date="2021-03" db="EMBL/GenBank/DDBJ databases">
        <authorList>
            <person name="Bekaert M."/>
        </authorList>
    </citation>
    <scope>NUCLEOTIDE SEQUENCE</scope>
</reference>
<proteinExistence type="predicted"/>
<dbReference type="EMBL" id="CAJPWZ010002098">
    <property type="protein sequence ID" value="CAG2230744.1"/>
    <property type="molecule type" value="Genomic_DNA"/>
</dbReference>
<dbReference type="Proteomes" id="UP000683360">
    <property type="component" value="Unassembled WGS sequence"/>
</dbReference>
<accession>A0A8S3TA52</accession>
<organism evidence="1 2">
    <name type="scientific">Mytilus edulis</name>
    <name type="common">Blue mussel</name>
    <dbReference type="NCBI Taxonomy" id="6550"/>
    <lineage>
        <taxon>Eukaryota</taxon>
        <taxon>Metazoa</taxon>
        <taxon>Spiralia</taxon>
        <taxon>Lophotrochozoa</taxon>
        <taxon>Mollusca</taxon>
        <taxon>Bivalvia</taxon>
        <taxon>Autobranchia</taxon>
        <taxon>Pteriomorphia</taxon>
        <taxon>Mytilida</taxon>
        <taxon>Mytiloidea</taxon>
        <taxon>Mytilidae</taxon>
        <taxon>Mytilinae</taxon>
        <taxon>Mytilus</taxon>
    </lineage>
</organism>
<protein>
    <submittedName>
        <fullName evidence="1">Uncharacterized protein</fullName>
    </submittedName>
</protein>
<dbReference type="AlphaFoldDB" id="A0A8S3TA52"/>
<dbReference type="OrthoDB" id="6146502at2759"/>
<evidence type="ECO:0000313" key="1">
    <source>
        <dbReference type="EMBL" id="CAG2230744.1"/>
    </source>
</evidence>
<gene>
    <name evidence="1" type="ORF">MEDL_43571</name>
</gene>
<evidence type="ECO:0000313" key="2">
    <source>
        <dbReference type="Proteomes" id="UP000683360"/>
    </source>
</evidence>
<comment type="caution">
    <text evidence="1">The sequence shown here is derived from an EMBL/GenBank/DDBJ whole genome shotgun (WGS) entry which is preliminary data.</text>
</comment>